<dbReference type="InterPro" id="IPR014986">
    <property type="entry name" value="XkdN-like"/>
</dbReference>
<accession>A0A1B9ATR6</accession>
<proteinExistence type="predicted"/>
<organism evidence="1 2">
    <name type="scientific">Pseudobacillus wudalianchiensis</name>
    <dbReference type="NCBI Taxonomy" id="1743143"/>
    <lineage>
        <taxon>Bacteria</taxon>
        <taxon>Bacillati</taxon>
        <taxon>Bacillota</taxon>
        <taxon>Bacilli</taxon>
        <taxon>Bacillales</taxon>
        <taxon>Bacillaceae</taxon>
        <taxon>Pseudobacillus</taxon>
    </lineage>
</organism>
<keyword evidence="2" id="KW-1185">Reference proteome</keyword>
<evidence type="ECO:0000313" key="1">
    <source>
        <dbReference type="EMBL" id="OCA87290.1"/>
    </source>
</evidence>
<dbReference type="RefSeq" id="WP_065410737.1">
    <property type="nucleotide sequence ID" value="NZ_MAYT01000023.1"/>
</dbReference>
<dbReference type="EMBL" id="MAYT01000023">
    <property type="protein sequence ID" value="OCA87290.1"/>
    <property type="molecule type" value="Genomic_DNA"/>
</dbReference>
<dbReference type="Proteomes" id="UP000092578">
    <property type="component" value="Unassembled WGS sequence"/>
</dbReference>
<evidence type="ECO:0008006" key="3">
    <source>
        <dbReference type="Google" id="ProtNLM"/>
    </source>
</evidence>
<dbReference type="AlphaFoldDB" id="A0A1B9ATR6"/>
<gene>
    <name evidence="1" type="ORF">A8F95_08565</name>
</gene>
<name>A0A1B9ATR6_9BACI</name>
<protein>
    <recommendedName>
        <fullName evidence="3">Phage portal protein</fullName>
    </recommendedName>
</protein>
<dbReference type="Gene3D" id="3.30.2220.30">
    <property type="match status" value="1"/>
</dbReference>
<evidence type="ECO:0000313" key="2">
    <source>
        <dbReference type="Proteomes" id="UP000092578"/>
    </source>
</evidence>
<reference evidence="2" key="1">
    <citation type="submission" date="2016-05" db="EMBL/GenBank/DDBJ databases">
        <authorList>
            <person name="Liu B."/>
            <person name="Wang J."/>
            <person name="Zhu Y."/>
            <person name="Liu G."/>
            <person name="Chen Q."/>
            <person name="Chen Z."/>
            <person name="Lan J."/>
            <person name="Che J."/>
            <person name="Ge C."/>
            <person name="Shi H."/>
            <person name="Pan Z."/>
            <person name="Liu X."/>
        </authorList>
    </citation>
    <scope>NUCLEOTIDE SEQUENCE [LARGE SCALE GENOMIC DNA]</scope>
    <source>
        <strain evidence="2">FJAT-27215</strain>
    </source>
</reference>
<sequence>MSKSVLGKWLKKDVKIRKKEHFPRIGFDLEFEALTWSEQKQLIKEHTVKLKKGKERFEEDAYTAAIIARSLVSADGEPLDLNNPETLQENGFTSTEDAVNKLFSVGEIKKANEIIKEISGFNEEDEEEEVEELKN</sequence>
<dbReference type="InterPro" id="IPR038559">
    <property type="entry name" value="XkdN-like_sf"/>
</dbReference>
<dbReference type="Pfam" id="PF08890">
    <property type="entry name" value="Phage_TAC_5"/>
    <property type="match status" value="1"/>
</dbReference>
<comment type="caution">
    <text evidence="1">The sequence shown here is derived from an EMBL/GenBank/DDBJ whole genome shotgun (WGS) entry which is preliminary data.</text>
</comment>